<reference evidence="1 2" key="1">
    <citation type="journal article" date="2019" name="Microbiol. Resour. Announc.">
        <title>Draft Genome Sequence of Comamonas testosteroni TA441, a Bacterium That Has a Cryptic Phenol Degradation Gene Cluster.</title>
        <authorList>
            <person name="Arai H."/>
            <person name="Ishii M."/>
        </authorList>
    </citation>
    <scope>NUCLEOTIDE SEQUENCE [LARGE SCALE GENOMIC DNA]</scope>
    <source>
        <strain evidence="1 2">TA441</strain>
    </source>
</reference>
<evidence type="ECO:0000313" key="1">
    <source>
        <dbReference type="EMBL" id="GEQ74427.1"/>
    </source>
</evidence>
<organism evidence="1 2">
    <name type="scientific">Comamonas testosteroni</name>
    <name type="common">Pseudomonas testosteroni</name>
    <dbReference type="NCBI Taxonomy" id="285"/>
    <lineage>
        <taxon>Bacteria</taxon>
        <taxon>Pseudomonadati</taxon>
        <taxon>Pseudomonadota</taxon>
        <taxon>Betaproteobacteria</taxon>
        <taxon>Burkholderiales</taxon>
        <taxon>Comamonadaceae</taxon>
        <taxon>Comamonas</taxon>
    </lineage>
</organism>
<sequence length="53" mass="5851">MAASNAAPRWRVRLKLERPKPETPSKGRPAAMGWEGAKRLRGDFMIVSWSAAG</sequence>
<dbReference type="AlphaFoldDB" id="A0A5A7M9C2"/>
<name>A0A5A7M9C2_COMTE</name>
<accession>A0A5A7M9C2</accession>
<gene>
    <name evidence="1" type="ORF">CTTA_1432</name>
</gene>
<proteinExistence type="predicted"/>
<dbReference type="Proteomes" id="UP000323105">
    <property type="component" value="Unassembled WGS sequence"/>
</dbReference>
<dbReference type="EMBL" id="BKBW01000002">
    <property type="protein sequence ID" value="GEQ74427.1"/>
    <property type="molecule type" value="Genomic_DNA"/>
</dbReference>
<comment type="caution">
    <text evidence="1">The sequence shown here is derived from an EMBL/GenBank/DDBJ whole genome shotgun (WGS) entry which is preliminary data.</text>
</comment>
<evidence type="ECO:0000313" key="2">
    <source>
        <dbReference type="Proteomes" id="UP000323105"/>
    </source>
</evidence>
<protein>
    <submittedName>
        <fullName evidence="1">Uncharacterized protein</fullName>
    </submittedName>
</protein>